<accession>A0A0L0EYU1</accession>
<dbReference type="GeneID" id="25918369"/>
<name>A0A0L0EYU1_9EUKA</name>
<evidence type="ECO:0000313" key="1">
    <source>
        <dbReference type="EMBL" id="KNC69622.1"/>
    </source>
</evidence>
<reference evidence="1 2" key="1">
    <citation type="submission" date="2011-02" db="EMBL/GenBank/DDBJ databases">
        <title>The Genome Sequence of Sphaeroforma arctica JP610.</title>
        <authorList>
            <consortium name="The Broad Institute Genome Sequencing Platform"/>
            <person name="Russ C."/>
            <person name="Cuomo C."/>
            <person name="Young S.K."/>
            <person name="Zeng Q."/>
            <person name="Gargeya S."/>
            <person name="Alvarado L."/>
            <person name="Berlin A."/>
            <person name="Chapman S.B."/>
            <person name="Chen Z."/>
            <person name="Freedman E."/>
            <person name="Gellesch M."/>
            <person name="Goldberg J."/>
            <person name="Griggs A."/>
            <person name="Gujja S."/>
            <person name="Heilman E."/>
            <person name="Heiman D."/>
            <person name="Howarth C."/>
            <person name="Mehta T."/>
            <person name="Neiman D."/>
            <person name="Pearson M."/>
            <person name="Roberts A."/>
            <person name="Saif S."/>
            <person name="Shea T."/>
            <person name="Shenoy N."/>
            <person name="Sisk P."/>
            <person name="Stolte C."/>
            <person name="Sykes S."/>
            <person name="White J."/>
            <person name="Yandava C."/>
            <person name="Burger G."/>
            <person name="Gray M.W."/>
            <person name="Holland P.W.H."/>
            <person name="King N."/>
            <person name="Lang F.B.F."/>
            <person name="Roger A.J."/>
            <person name="Ruiz-Trillo I."/>
            <person name="Haas B."/>
            <person name="Nusbaum C."/>
            <person name="Birren B."/>
        </authorList>
    </citation>
    <scope>NUCLEOTIDE SEQUENCE [LARGE SCALE GENOMIC DNA]</scope>
    <source>
        <strain evidence="1 2">JP610</strain>
    </source>
</reference>
<evidence type="ECO:0000313" key="2">
    <source>
        <dbReference type="Proteomes" id="UP000054560"/>
    </source>
</evidence>
<feature type="non-terminal residue" evidence="1">
    <location>
        <position position="1"/>
    </location>
</feature>
<sequence length="74" mass="8237">STQLPIEAWLFGRLLPMFSIELGVRSNKLVQEVLGKLLAMVKASSGDIQMYCDMAGVVIDLCIGMYFRTLPGYH</sequence>
<dbReference type="Proteomes" id="UP000054560">
    <property type="component" value="Unassembled WGS sequence"/>
</dbReference>
<protein>
    <submittedName>
        <fullName evidence="1">Uncharacterized protein</fullName>
    </submittedName>
</protein>
<organism evidence="1 2">
    <name type="scientific">Sphaeroforma arctica JP610</name>
    <dbReference type="NCBI Taxonomy" id="667725"/>
    <lineage>
        <taxon>Eukaryota</taxon>
        <taxon>Ichthyosporea</taxon>
        <taxon>Ichthyophonida</taxon>
        <taxon>Sphaeroforma</taxon>
    </lineage>
</organism>
<dbReference type="RefSeq" id="XP_014143524.1">
    <property type="nucleotide sequence ID" value="XM_014288049.1"/>
</dbReference>
<keyword evidence="2" id="KW-1185">Reference proteome</keyword>
<gene>
    <name evidence="1" type="ORF">SARC_17865</name>
</gene>
<proteinExistence type="predicted"/>
<dbReference type="EMBL" id="KQ254078">
    <property type="protein sequence ID" value="KNC69622.1"/>
    <property type="molecule type" value="Genomic_DNA"/>
</dbReference>
<dbReference type="AlphaFoldDB" id="A0A0L0EYU1"/>